<reference evidence="9 10" key="1">
    <citation type="journal article" date="2010" name="Nature">
        <title>Nitrite-driven anaerobic methane oxidation by oxygenic bacteria.</title>
        <authorList>
            <person name="Ettwig K.F."/>
            <person name="Butler M.K."/>
            <person name="Le Paslier D."/>
            <person name="Pelletier E."/>
            <person name="Mangenot S."/>
            <person name="Kuypers M.M.M."/>
            <person name="Schreiber F."/>
            <person name="Dutilh B.E."/>
            <person name="Zedelius J."/>
            <person name="de Beer D."/>
            <person name="Gloerich J."/>
            <person name="Wessels H.J.C.T."/>
            <person name="van Allen T."/>
            <person name="Luesken F."/>
            <person name="Wu M."/>
            <person name="van de Pas-Schoonen K.T."/>
            <person name="Op den Camp H.J.M."/>
            <person name="Janssen-Megens E.M."/>
            <person name="Francoijs K-J."/>
            <person name="Stunnenberg H."/>
            <person name="Weissenbach J."/>
            <person name="Jetten M.S.M."/>
            <person name="Strous M."/>
        </authorList>
    </citation>
    <scope>NUCLEOTIDE SEQUENCE [LARGE SCALE GENOMIC DNA]</scope>
</reference>
<dbReference type="Proteomes" id="UP000006898">
    <property type="component" value="Chromosome"/>
</dbReference>
<dbReference type="GO" id="GO:0046872">
    <property type="term" value="F:metal ion binding"/>
    <property type="evidence" value="ECO:0007669"/>
    <property type="project" value="UniProtKB-KW"/>
</dbReference>
<evidence type="ECO:0000259" key="8">
    <source>
        <dbReference type="Pfam" id="PF00857"/>
    </source>
</evidence>
<dbReference type="InterPro" id="IPR052347">
    <property type="entry name" value="Isochorismatase_Nicotinamidase"/>
</dbReference>
<evidence type="ECO:0000256" key="2">
    <source>
        <dbReference type="ARBA" id="ARBA00022642"/>
    </source>
</evidence>
<keyword evidence="2" id="KW-0662">Pyridine nucleotide biosynthesis</keyword>
<dbReference type="PANTHER" id="PTHR11080:SF2">
    <property type="entry name" value="LD05707P"/>
    <property type="match status" value="1"/>
</dbReference>
<dbReference type="STRING" id="671143.DAMO_1018"/>
<evidence type="ECO:0000256" key="3">
    <source>
        <dbReference type="ARBA" id="ARBA00022723"/>
    </source>
</evidence>
<evidence type="ECO:0000256" key="6">
    <source>
        <dbReference type="ARBA" id="ARBA00039017"/>
    </source>
</evidence>
<accession>D5MMX9</accession>
<evidence type="ECO:0000256" key="1">
    <source>
        <dbReference type="ARBA" id="ARBA00006336"/>
    </source>
</evidence>
<evidence type="ECO:0000256" key="5">
    <source>
        <dbReference type="ARBA" id="ARBA00037900"/>
    </source>
</evidence>
<keyword evidence="3" id="KW-0479">Metal-binding</keyword>
<organism evidence="9 10">
    <name type="scientific">Methylomirabilis oxygeniifera</name>
    <dbReference type="NCBI Taxonomy" id="671143"/>
    <lineage>
        <taxon>Bacteria</taxon>
        <taxon>Candidatus Methylomirabilota</taxon>
        <taxon>Candidatus Methylomirabilia</taxon>
        <taxon>Candidatus Methylomirabilales</taxon>
        <taxon>Candidatus Methylomirabilaceae</taxon>
        <taxon>Candidatus Methylomirabilis</taxon>
    </lineage>
</organism>
<evidence type="ECO:0000313" key="9">
    <source>
        <dbReference type="EMBL" id="CBE68079.1"/>
    </source>
</evidence>
<gene>
    <name evidence="9" type="primary">pncA</name>
    <name evidence="9" type="ORF">DAMO_1018</name>
</gene>
<dbReference type="EMBL" id="FP565575">
    <property type="protein sequence ID" value="CBE68079.1"/>
    <property type="molecule type" value="Genomic_DNA"/>
</dbReference>
<dbReference type="GO" id="GO:0019363">
    <property type="term" value="P:pyridine nucleotide biosynthetic process"/>
    <property type="evidence" value="ECO:0007669"/>
    <property type="project" value="UniProtKB-KW"/>
</dbReference>
<dbReference type="SUPFAM" id="SSF52499">
    <property type="entry name" value="Isochorismatase-like hydrolases"/>
    <property type="match status" value="1"/>
</dbReference>
<proteinExistence type="inferred from homology"/>
<dbReference type="HOGENOM" id="CLU_068979_13_1_0"/>
<dbReference type="Pfam" id="PF00857">
    <property type="entry name" value="Isochorismatase"/>
    <property type="match status" value="1"/>
</dbReference>
<protein>
    <recommendedName>
        <fullName evidence="6">nicotinamidase</fullName>
        <ecNumber evidence="6">3.5.1.19</ecNumber>
    </recommendedName>
    <alternativeName>
        <fullName evidence="7">Nicotinamide deamidase</fullName>
    </alternativeName>
</protein>
<evidence type="ECO:0000256" key="4">
    <source>
        <dbReference type="ARBA" id="ARBA00022801"/>
    </source>
</evidence>
<evidence type="ECO:0000313" key="10">
    <source>
        <dbReference type="Proteomes" id="UP000006898"/>
    </source>
</evidence>
<sequence length="201" mass="21572">MCPPEPQKLSLNLGDALIVVDVQNDFLPGGSLAVPQGDDVIPVLNRYLADFARRGLPIFITRDWHPPDHCSFQPYGGPWPPHCVAGSEGAAFAPALELPASSTRITLKGTQPEKDAYSAFDGTDLDVRLRAHGVGRLFVGGLATDYCVLCTVEDGLKAGYAVVLLQDAVRAVNVRPGDGERAEAEMIRRGAIPIRLEMLAV</sequence>
<dbReference type="eggNOG" id="COG1335">
    <property type="taxonomic scope" value="Bacteria"/>
</dbReference>
<dbReference type="PATRIC" id="fig|671143.5.peg.891"/>
<name>D5MMX9_METO1</name>
<dbReference type="InterPro" id="IPR000868">
    <property type="entry name" value="Isochorismatase-like_dom"/>
</dbReference>
<comment type="pathway">
    <text evidence="5">Cofactor biosynthesis; nicotinate biosynthesis; nicotinate from nicotinamide: step 1/1.</text>
</comment>
<dbReference type="Gene3D" id="3.40.50.850">
    <property type="entry name" value="Isochorismatase-like"/>
    <property type="match status" value="1"/>
</dbReference>
<evidence type="ECO:0000256" key="7">
    <source>
        <dbReference type="ARBA" id="ARBA00043224"/>
    </source>
</evidence>
<dbReference type="PANTHER" id="PTHR11080">
    <property type="entry name" value="PYRAZINAMIDASE/NICOTINAMIDASE"/>
    <property type="match status" value="1"/>
</dbReference>
<keyword evidence="4 9" id="KW-0378">Hydrolase</keyword>
<dbReference type="AlphaFoldDB" id="D5MMX9"/>
<dbReference type="CDD" id="cd01011">
    <property type="entry name" value="nicotinamidase"/>
    <property type="match status" value="1"/>
</dbReference>
<dbReference type="KEGG" id="mox:DAMO_1018"/>
<feature type="domain" description="Isochorismatase-like" evidence="8">
    <location>
        <begin position="16"/>
        <end position="195"/>
    </location>
</feature>
<dbReference type="GO" id="GO:0008936">
    <property type="term" value="F:nicotinamidase activity"/>
    <property type="evidence" value="ECO:0007669"/>
    <property type="project" value="UniProtKB-EC"/>
</dbReference>
<dbReference type="InterPro" id="IPR036380">
    <property type="entry name" value="Isochorismatase-like_sf"/>
</dbReference>
<dbReference type="EC" id="3.5.1.19" evidence="6"/>
<comment type="similarity">
    <text evidence="1">Belongs to the isochorismatase family.</text>
</comment>